<dbReference type="GO" id="GO:0034237">
    <property type="term" value="F:protein kinase A regulatory subunit binding"/>
    <property type="evidence" value="ECO:0007669"/>
    <property type="project" value="TreeGrafter"/>
</dbReference>
<protein>
    <recommendedName>
        <fullName evidence="5">WASP family protein member</fullName>
    </recommendedName>
</protein>
<name>A0AAD5XR54_9FUNG</name>
<feature type="compositionally biased region" description="Basic and acidic residues" evidence="2">
    <location>
        <begin position="348"/>
        <end position="367"/>
    </location>
</feature>
<keyword evidence="4" id="KW-1185">Reference proteome</keyword>
<evidence type="ECO:0000313" key="3">
    <source>
        <dbReference type="EMBL" id="KAJ3184971.1"/>
    </source>
</evidence>
<reference evidence="3" key="1">
    <citation type="submission" date="2020-05" db="EMBL/GenBank/DDBJ databases">
        <title>Phylogenomic resolution of chytrid fungi.</title>
        <authorList>
            <person name="Stajich J.E."/>
            <person name="Amses K."/>
            <person name="Simmons R."/>
            <person name="Seto K."/>
            <person name="Myers J."/>
            <person name="Bonds A."/>
            <person name="Quandt C.A."/>
            <person name="Barry K."/>
            <person name="Liu P."/>
            <person name="Grigoriev I."/>
            <person name="Longcore J.E."/>
            <person name="James T.Y."/>
        </authorList>
    </citation>
    <scope>NUCLEOTIDE SEQUENCE</scope>
    <source>
        <strain evidence="3">JEL0379</strain>
    </source>
</reference>
<proteinExistence type="inferred from homology"/>
<sequence length="433" mass="47362">MSLPRRVLNAPAAIPSKPFLHYDEVIKNSGPADGIVRQTSIMQLTRMLEQLSNMSLYANEIVANLVNSSMNTTQRIAEITTKIESIKHNSAPLEEKLLDVNLSESMTYERFDWKSRPTLSSNLFTRESEDPSLLAAYEACNDAPDLGVMDAYRTDGQTCMKLYSYPEFFAEQWKLLMQKEFEEEKRRKKERRELKKKAKLARPTTVNKAAVQELQIKRYNSQGEVLTSDAPDPGADSSGRMRPVSVAVRPWDANPLGRPSWSSNSNLDDGGSAYGRASRGPVPLEQGRSSQSRLAGVGIAGIRGSPLNPSSAPAAPAPPPPPPPPPPPSMGGGPPSSAALLAGISGLSKKDPRERLLKEAGPRDTVSRGESFLSDIKGGQFTLKKVQAPVLTDAERRNKRAEGSDVAAILMRRAAMEMSDSENEDSGEDDEWD</sequence>
<dbReference type="PANTHER" id="PTHR12902:SF1">
    <property type="entry name" value="WISKOTT-ALDRICH SYNDROME PROTEIN FAMILY MEMBER"/>
    <property type="match status" value="1"/>
</dbReference>
<feature type="region of interest" description="Disordered" evidence="2">
    <location>
        <begin position="222"/>
        <end position="241"/>
    </location>
</feature>
<dbReference type="PANTHER" id="PTHR12902">
    <property type="entry name" value="WASP-1"/>
    <property type="match status" value="1"/>
</dbReference>
<feature type="compositionally biased region" description="Pro residues" evidence="2">
    <location>
        <begin position="315"/>
        <end position="329"/>
    </location>
</feature>
<dbReference type="AlphaFoldDB" id="A0AAD5XR54"/>
<dbReference type="Gene3D" id="6.10.280.150">
    <property type="match status" value="2"/>
</dbReference>
<comment type="similarity">
    <text evidence="1">Belongs to the SCAR/WAVE family.</text>
</comment>
<dbReference type="Gene3D" id="1.20.5.340">
    <property type="match status" value="1"/>
</dbReference>
<accession>A0AAD5XR54</accession>
<dbReference type="Proteomes" id="UP001212152">
    <property type="component" value="Unassembled WGS sequence"/>
</dbReference>
<dbReference type="GO" id="GO:2000601">
    <property type="term" value="P:positive regulation of Arp2/3 complex-mediated actin nucleation"/>
    <property type="evidence" value="ECO:0007669"/>
    <property type="project" value="TreeGrafter"/>
</dbReference>
<evidence type="ECO:0000256" key="1">
    <source>
        <dbReference type="ARBA" id="ARBA00006993"/>
    </source>
</evidence>
<comment type="caution">
    <text evidence="3">The sequence shown here is derived from an EMBL/GenBank/DDBJ whole genome shotgun (WGS) entry which is preliminary data.</text>
</comment>
<gene>
    <name evidence="3" type="ORF">HDU87_002537</name>
</gene>
<dbReference type="InterPro" id="IPR028288">
    <property type="entry name" value="SCAR/WAVE_fam"/>
</dbReference>
<dbReference type="GO" id="GO:0003779">
    <property type="term" value="F:actin binding"/>
    <property type="evidence" value="ECO:0007669"/>
    <property type="project" value="UniProtKB-KW"/>
</dbReference>
<evidence type="ECO:0000256" key="2">
    <source>
        <dbReference type="SAM" id="MobiDB-lite"/>
    </source>
</evidence>
<dbReference type="GO" id="GO:0030036">
    <property type="term" value="P:actin cytoskeleton organization"/>
    <property type="evidence" value="ECO:0007669"/>
    <property type="project" value="InterPro"/>
</dbReference>
<evidence type="ECO:0000313" key="4">
    <source>
        <dbReference type="Proteomes" id="UP001212152"/>
    </source>
</evidence>
<feature type="compositionally biased region" description="Low complexity" evidence="2">
    <location>
        <begin position="304"/>
        <end position="314"/>
    </location>
</feature>
<dbReference type="GO" id="GO:0005856">
    <property type="term" value="C:cytoskeleton"/>
    <property type="evidence" value="ECO:0007669"/>
    <property type="project" value="UniProtKB-SubCell"/>
</dbReference>
<dbReference type="EMBL" id="JADGJQ010000002">
    <property type="protein sequence ID" value="KAJ3184971.1"/>
    <property type="molecule type" value="Genomic_DNA"/>
</dbReference>
<feature type="region of interest" description="Disordered" evidence="2">
    <location>
        <begin position="250"/>
        <end position="372"/>
    </location>
</feature>
<evidence type="ECO:0008006" key="5">
    <source>
        <dbReference type="Google" id="ProtNLM"/>
    </source>
</evidence>
<dbReference type="GO" id="GO:0071933">
    <property type="term" value="F:Arp2/3 complex binding"/>
    <property type="evidence" value="ECO:0007669"/>
    <property type="project" value="TreeGrafter"/>
</dbReference>
<organism evidence="3 4">
    <name type="scientific">Geranomyces variabilis</name>
    <dbReference type="NCBI Taxonomy" id="109894"/>
    <lineage>
        <taxon>Eukaryota</taxon>
        <taxon>Fungi</taxon>
        <taxon>Fungi incertae sedis</taxon>
        <taxon>Chytridiomycota</taxon>
        <taxon>Chytridiomycota incertae sedis</taxon>
        <taxon>Chytridiomycetes</taxon>
        <taxon>Spizellomycetales</taxon>
        <taxon>Powellomycetaceae</taxon>
        <taxon>Geranomyces</taxon>
    </lineage>
</organism>